<sequence length="521" mass="57749">MKLNRYKKLLILFGAWIATVGIFLAILWLVELIVGVTDFSQIKGGLRIVLIGTFLIDIIIGIFAFLFLCAELLHLLVFNREKKSQDIRKHQLSFENPLEKITLARFVSRFSLSVLLAFIFGLVSLPFLKQATDLSFEEKANIGAVNIWKTALVFGLLTGLFSAFAFAKKRFRLTASFLLTFLVLGIFMIGLLEYNDASKKITPSSSITSSNASSVCDRSNCSPAGVNDAKSCTVLVLRDDGGHGSGFSIAKGYLVTNKHVIEDANRLKTFINGEKDLTLWNHSPTFDVAVLKLSVEIPTCKWFDSSQLTLAEQLFAIGWPNQPFGDSTVTAGIYSRTNNFEGGLEFVQTDAPINPGNSGGPLVNKYGIVGMNTLKEVWVGEDIPLEGLGNALSSKFLMPVVDQLIKGGQTTLNYPKSSVSYSSQKNVPAPKVSPTINVNQINKYLSELRVVRESWRNCSRCPRDELERMIDSFNRQIDFCETLSNRLSEGKTPSQDDIALWDQVVKMSYESSALAQKFNQL</sequence>
<keyword evidence="3" id="KW-0472">Membrane</keyword>
<keyword evidence="3" id="KW-0812">Transmembrane</keyword>
<name>A0A1F5HG74_9BACT</name>
<evidence type="ECO:0000313" key="5">
    <source>
        <dbReference type="Proteomes" id="UP000176751"/>
    </source>
</evidence>
<dbReference type="EMBL" id="MFCA01000005">
    <property type="protein sequence ID" value="OGE03076.1"/>
    <property type="molecule type" value="Genomic_DNA"/>
</dbReference>
<dbReference type="Proteomes" id="UP000176751">
    <property type="component" value="Unassembled WGS sequence"/>
</dbReference>
<proteinExistence type="predicted"/>
<feature type="transmembrane region" description="Helical" evidence="3">
    <location>
        <begin position="106"/>
        <end position="127"/>
    </location>
</feature>
<evidence type="ECO:0000256" key="2">
    <source>
        <dbReference type="ARBA" id="ARBA00022801"/>
    </source>
</evidence>
<evidence type="ECO:0000313" key="4">
    <source>
        <dbReference type="EMBL" id="OGE03076.1"/>
    </source>
</evidence>
<keyword evidence="3" id="KW-1133">Transmembrane helix</keyword>
<feature type="transmembrane region" description="Helical" evidence="3">
    <location>
        <begin position="147"/>
        <end position="166"/>
    </location>
</feature>
<dbReference type="GO" id="GO:0006508">
    <property type="term" value="P:proteolysis"/>
    <property type="evidence" value="ECO:0007669"/>
    <property type="project" value="UniProtKB-KW"/>
</dbReference>
<dbReference type="STRING" id="1797737.A2196_04125"/>
<protein>
    <recommendedName>
        <fullName evidence="6">Serine protease</fullName>
    </recommendedName>
</protein>
<keyword evidence="2" id="KW-0378">Hydrolase</keyword>
<dbReference type="InterPro" id="IPR009003">
    <property type="entry name" value="Peptidase_S1_PA"/>
</dbReference>
<dbReference type="GO" id="GO:0004252">
    <property type="term" value="F:serine-type endopeptidase activity"/>
    <property type="evidence" value="ECO:0007669"/>
    <property type="project" value="InterPro"/>
</dbReference>
<dbReference type="Pfam" id="PF13365">
    <property type="entry name" value="Trypsin_2"/>
    <property type="match status" value="1"/>
</dbReference>
<dbReference type="SUPFAM" id="SSF50494">
    <property type="entry name" value="Trypsin-like serine proteases"/>
    <property type="match status" value="1"/>
</dbReference>
<gene>
    <name evidence="4" type="ORF">A2196_04125</name>
</gene>
<dbReference type="PANTHER" id="PTHR43343:SF3">
    <property type="entry name" value="PROTEASE DO-LIKE 8, CHLOROPLASTIC"/>
    <property type="match status" value="1"/>
</dbReference>
<feature type="transmembrane region" description="Helical" evidence="3">
    <location>
        <begin position="50"/>
        <end position="78"/>
    </location>
</feature>
<organism evidence="4 5">
    <name type="scientific">Candidatus Curtissbacteria bacterium RIFOXYA1_FULL_41_14</name>
    <dbReference type="NCBI Taxonomy" id="1797737"/>
    <lineage>
        <taxon>Bacteria</taxon>
        <taxon>Candidatus Curtissiibacteriota</taxon>
    </lineage>
</organism>
<evidence type="ECO:0008006" key="6">
    <source>
        <dbReference type="Google" id="ProtNLM"/>
    </source>
</evidence>
<keyword evidence="1" id="KW-0645">Protease</keyword>
<dbReference type="AlphaFoldDB" id="A0A1F5HG74"/>
<dbReference type="Gene3D" id="2.40.10.120">
    <property type="match status" value="1"/>
</dbReference>
<dbReference type="PANTHER" id="PTHR43343">
    <property type="entry name" value="PEPTIDASE S12"/>
    <property type="match status" value="1"/>
</dbReference>
<comment type="caution">
    <text evidence="4">The sequence shown here is derived from an EMBL/GenBank/DDBJ whole genome shotgun (WGS) entry which is preliminary data.</text>
</comment>
<dbReference type="PRINTS" id="PR00834">
    <property type="entry name" value="PROTEASES2C"/>
</dbReference>
<feature type="transmembrane region" description="Helical" evidence="3">
    <location>
        <begin position="173"/>
        <end position="192"/>
    </location>
</feature>
<evidence type="ECO:0000256" key="3">
    <source>
        <dbReference type="SAM" id="Phobius"/>
    </source>
</evidence>
<dbReference type="InterPro" id="IPR001940">
    <property type="entry name" value="Peptidase_S1C"/>
</dbReference>
<reference evidence="4 5" key="1">
    <citation type="journal article" date="2016" name="Nat. Commun.">
        <title>Thousands of microbial genomes shed light on interconnected biogeochemical processes in an aquifer system.</title>
        <authorList>
            <person name="Anantharaman K."/>
            <person name="Brown C.T."/>
            <person name="Hug L.A."/>
            <person name="Sharon I."/>
            <person name="Castelle C.J."/>
            <person name="Probst A.J."/>
            <person name="Thomas B.C."/>
            <person name="Singh A."/>
            <person name="Wilkins M.J."/>
            <person name="Karaoz U."/>
            <person name="Brodie E.L."/>
            <person name="Williams K.H."/>
            <person name="Hubbard S.S."/>
            <person name="Banfield J.F."/>
        </authorList>
    </citation>
    <scope>NUCLEOTIDE SEQUENCE [LARGE SCALE GENOMIC DNA]</scope>
</reference>
<dbReference type="InterPro" id="IPR051201">
    <property type="entry name" value="Chloro_Bact_Ser_Proteases"/>
</dbReference>
<evidence type="ECO:0000256" key="1">
    <source>
        <dbReference type="ARBA" id="ARBA00022670"/>
    </source>
</evidence>
<feature type="transmembrane region" description="Helical" evidence="3">
    <location>
        <begin position="9"/>
        <end position="30"/>
    </location>
</feature>
<accession>A0A1F5HG74</accession>